<evidence type="ECO:0000313" key="3">
    <source>
        <dbReference type="Proteomes" id="UP000093592"/>
    </source>
</evidence>
<gene>
    <name evidence="2" type="ORF">A5707_09945</name>
</gene>
<reference evidence="3" key="1">
    <citation type="submission" date="2016-06" db="EMBL/GenBank/DDBJ databases">
        <authorList>
            <person name="Sutton G."/>
            <person name="Brinkac L."/>
            <person name="Sanka R."/>
            <person name="Adams M."/>
            <person name="Lau E."/>
            <person name="Sam S."/>
            <person name="Sreng N."/>
            <person name="Him V."/>
            <person name="Kerleguer A."/>
            <person name="Cheng S."/>
        </authorList>
    </citation>
    <scope>NUCLEOTIDE SEQUENCE [LARGE SCALE GENOMIC DNA]</scope>
    <source>
        <strain evidence="3">E861</strain>
    </source>
</reference>
<protein>
    <submittedName>
        <fullName evidence="2">Uncharacterized protein</fullName>
    </submittedName>
</protein>
<dbReference type="AlphaFoldDB" id="A0A1A2YQF3"/>
<dbReference type="RefSeq" id="WP_065016525.1">
    <property type="nucleotide sequence ID" value="NZ_LZKJ01000200.1"/>
</dbReference>
<dbReference type="OrthoDB" id="4571146at2"/>
<keyword evidence="1" id="KW-0472">Membrane</keyword>
<evidence type="ECO:0000313" key="2">
    <source>
        <dbReference type="EMBL" id="OBI40235.1"/>
    </source>
</evidence>
<sequence length="160" mass="17729">MKRLAVLSVCVVVAVEAVMLVLPDRRLVLWASGVAVALAVVNIRRFIGHQDESTRVAAGNELGESLRSWLTRTETLIRWSESNRADWDRHLRPILARRFAIATGQKQSKDPAAFSTTGQMLLGPRLWAWVDPNNVAQTGGKEPGPGRAALEEILQRLEQV</sequence>
<proteinExistence type="predicted"/>
<name>A0A1A2YQF3_9MYCO</name>
<accession>A0A1A2YQF3</accession>
<comment type="caution">
    <text evidence="2">The sequence shown here is derived from an EMBL/GenBank/DDBJ whole genome shotgun (WGS) entry which is preliminary data.</text>
</comment>
<feature type="transmembrane region" description="Helical" evidence="1">
    <location>
        <begin position="27"/>
        <end position="47"/>
    </location>
</feature>
<organism evidence="2 3">
    <name type="scientific">Mycobacterium kyorinense</name>
    <dbReference type="NCBI Taxonomy" id="487514"/>
    <lineage>
        <taxon>Bacteria</taxon>
        <taxon>Bacillati</taxon>
        <taxon>Actinomycetota</taxon>
        <taxon>Actinomycetes</taxon>
        <taxon>Mycobacteriales</taxon>
        <taxon>Mycobacteriaceae</taxon>
        <taxon>Mycobacterium</taxon>
    </lineage>
</organism>
<keyword evidence="1" id="KW-0812">Transmembrane</keyword>
<dbReference type="EMBL" id="LZKJ01000200">
    <property type="protein sequence ID" value="OBI40235.1"/>
    <property type="molecule type" value="Genomic_DNA"/>
</dbReference>
<dbReference type="Proteomes" id="UP000093592">
    <property type="component" value="Unassembled WGS sequence"/>
</dbReference>
<evidence type="ECO:0000256" key="1">
    <source>
        <dbReference type="SAM" id="Phobius"/>
    </source>
</evidence>
<keyword evidence="1" id="KW-1133">Transmembrane helix</keyword>